<feature type="coiled-coil region" evidence="4">
    <location>
        <begin position="218"/>
        <end position="252"/>
    </location>
</feature>
<dbReference type="Proteomes" id="UP000094020">
    <property type="component" value="Chromosome 8"/>
</dbReference>
<feature type="region of interest" description="Disordered" evidence="5">
    <location>
        <begin position="838"/>
        <end position="877"/>
    </location>
</feature>
<dbReference type="RefSeq" id="XP_019010373.1">
    <property type="nucleotide sequence ID" value="XM_019156571.1"/>
</dbReference>
<evidence type="ECO:0000256" key="4">
    <source>
        <dbReference type="SAM" id="Coils"/>
    </source>
</evidence>
<feature type="compositionally biased region" description="Polar residues" evidence="5">
    <location>
        <begin position="299"/>
        <end position="313"/>
    </location>
</feature>
<feature type="compositionally biased region" description="Polar residues" evidence="5">
    <location>
        <begin position="391"/>
        <end position="403"/>
    </location>
</feature>
<feature type="compositionally biased region" description="Low complexity" evidence="5">
    <location>
        <begin position="282"/>
        <end position="295"/>
    </location>
</feature>
<feature type="region of interest" description="Disordered" evidence="5">
    <location>
        <begin position="1"/>
        <end position="31"/>
    </location>
</feature>
<evidence type="ECO:0000256" key="3">
    <source>
        <dbReference type="ARBA" id="ARBA00023242"/>
    </source>
</evidence>
<feature type="region of interest" description="Disordered" evidence="5">
    <location>
        <begin position="282"/>
        <end position="313"/>
    </location>
</feature>
<feature type="region of interest" description="Disordered" evidence="5">
    <location>
        <begin position="566"/>
        <end position="609"/>
    </location>
</feature>
<dbReference type="OrthoDB" id="5801062at2759"/>
<dbReference type="STRING" id="1296096.A0A1B9I0W1"/>
<comment type="subcellular location">
    <subcellularLocation>
        <location evidence="1">Nucleus</location>
    </subcellularLocation>
</comment>
<dbReference type="GO" id="GO:0010792">
    <property type="term" value="P:DNA double-strand break processing involved in repair via single-strand annealing"/>
    <property type="evidence" value="ECO:0007669"/>
    <property type="project" value="TreeGrafter"/>
</dbReference>
<evidence type="ECO:0000313" key="8">
    <source>
        <dbReference type="EMBL" id="WWC72059.1"/>
    </source>
</evidence>
<evidence type="ECO:0000256" key="5">
    <source>
        <dbReference type="SAM" id="MobiDB-lite"/>
    </source>
</evidence>
<feature type="coiled-coil region" evidence="4">
    <location>
        <begin position="165"/>
        <end position="192"/>
    </location>
</feature>
<dbReference type="GO" id="GO:0003684">
    <property type="term" value="F:damaged DNA binding"/>
    <property type="evidence" value="ECO:0007669"/>
    <property type="project" value="TreeGrafter"/>
</dbReference>
<reference evidence="7" key="1">
    <citation type="submission" date="2013-07" db="EMBL/GenBank/DDBJ databases">
        <title>The Genome Sequence of Cryptococcus pinus CBS10737.</title>
        <authorList>
            <consortium name="The Broad Institute Genome Sequencing Platform"/>
            <person name="Cuomo C."/>
            <person name="Litvintseva A."/>
            <person name="Chen Y."/>
            <person name="Heitman J."/>
            <person name="Sun S."/>
            <person name="Springer D."/>
            <person name="Dromer F."/>
            <person name="Young S.K."/>
            <person name="Zeng Q."/>
            <person name="Gargeya S."/>
            <person name="Fitzgerald M."/>
            <person name="Abouelleil A."/>
            <person name="Alvarado L."/>
            <person name="Berlin A.M."/>
            <person name="Chapman S.B."/>
            <person name="Dewar J."/>
            <person name="Goldberg J."/>
            <person name="Griggs A."/>
            <person name="Gujja S."/>
            <person name="Hansen M."/>
            <person name="Howarth C."/>
            <person name="Imamovic A."/>
            <person name="Larimer J."/>
            <person name="McCowan C."/>
            <person name="Murphy C."/>
            <person name="Pearson M."/>
            <person name="Priest M."/>
            <person name="Roberts A."/>
            <person name="Saif S."/>
            <person name="Shea T."/>
            <person name="Sykes S."/>
            <person name="Wortman J."/>
            <person name="Nusbaum C."/>
            <person name="Birren B."/>
        </authorList>
    </citation>
    <scope>NUCLEOTIDE SEQUENCE [LARGE SCALE GENOMIC DNA]</scope>
    <source>
        <strain evidence="7">CBS 10737</strain>
    </source>
</reference>
<dbReference type="EMBL" id="KI894012">
    <property type="protein sequence ID" value="OCF49154.1"/>
    <property type="molecule type" value="Genomic_DNA"/>
</dbReference>
<dbReference type="PANTHER" id="PTHR15107:SF0">
    <property type="entry name" value="DNA ENDONUCLEASE ACTIVATOR CTP1 C-TERMINAL DOMAIN-CONTAINING PROTEIN"/>
    <property type="match status" value="1"/>
</dbReference>
<feature type="region of interest" description="Disordered" evidence="5">
    <location>
        <begin position="491"/>
        <end position="547"/>
    </location>
</feature>
<name>A0A1B9I0W1_9TREE</name>
<accession>A0A1B9I0W1</accession>
<keyword evidence="3" id="KW-0539">Nucleus</keyword>
<dbReference type="EMBL" id="CP144526">
    <property type="protein sequence ID" value="WWC72059.1"/>
    <property type="molecule type" value="Genomic_DNA"/>
</dbReference>
<protein>
    <recommendedName>
        <fullName evidence="6">DNA endonuclease activator Ctp1 C-terminal domain-containing protein</fullName>
    </recommendedName>
</protein>
<keyword evidence="2" id="KW-0227">DNA damage</keyword>
<reference evidence="8" key="2">
    <citation type="submission" date="2013-07" db="EMBL/GenBank/DDBJ databases">
        <authorList>
            <consortium name="The Broad Institute Genome Sequencing Platform"/>
            <person name="Cuomo C."/>
            <person name="Litvintseva A."/>
            <person name="Chen Y."/>
            <person name="Heitman J."/>
            <person name="Sun S."/>
            <person name="Springer D."/>
            <person name="Dromer F."/>
            <person name="Young S.K."/>
            <person name="Zeng Q."/>
            <person name="Gargeya S."/>
            <person name="Fitzgerald M."/>
            <person name="Abouelleil A."/>
            <person name="Alvarado L."/>
            <person name="Berlin A.M."/>
            <person name="Chapman S.B."/>
            <person name="Dewar J."/>
            <person name="Goldberg J."/>
            <person name="Griggs A."/>
            <person name="Gujja S."/>
            <person name="Hansen M."/>
            <person name="Howarth C."/>
            <person name="Imamovic A."/>
            <person name="Larimer J."/>
            <person name="McCowan C."/>
            <person name="Murphy C."/>
            <person name="Pearson M."/>
            <person name="Priest M."/>
            <person name="Roberts A."/>
            <person name="Saif S."/>
            <person name="Shea T."/>
            <person name="Sykes S."/>
            <person name="Wortman J."/>
            <person name="Nusbaum C."/>
            <person name="Birren B."/>
        </authorList>
    </citation>
    <scope>NUCLEOTIDE SEQUENCE</scope>
    <source>
        <strain evidence="8">CBS 10737</strain>
    </source>
</reference>
<keyword evidence="4" id="KW-0175">Coiled coil</keyword>
<feature type="compositionally biased region" description="Basic and acidic residues" evidence="5">
    <location>
        <begin position="856"/>
        <end position="877"/>
    </location>
</feature>
<keyword evidence="9" id="KW-1185">Reference proteome</keyword>
<evidence type="ECO:0000259" key="6">
    <source>
        <dbReference type="Pfam" id="PF08573"/>
    </source>
</evidence>
<feature type="compositionally biased region" description="Basic and acidic residues" evidence="5">
    <location>
        <begin position="368"/>
        <end position="378"/>
    </location>
</feature>
<feature type="domain" description="DNA endonuclease activator Ctp1 C-terminal" evidence="6">
    <location>
        <begin position="763"/>
        <end position="852"/>
    </location>
</feature>
<evidence type="ECO:0000313" key="9">
    <source>
        <dbReference type="Proteomes" id="UP000094020"/>
    </source>
</evidence>
<dbReference type="PANTHER" id="PTHR15107">
    <property type="entry name" value="RETINOBLASTOMA BINDING PROTEIN 8"/>
    <property type="match status" value="1"/>
</dbReference>
<dbReference type="KEGG" id="kpin:30173211"/>
<reference evidence="7" key="3">
    <citation type="submission" date="2016-07" db="EMBL/GenBank/DDBJ databases">
        <title>Evolution of pathogenesis and genome organization in the Tremellales.</title>
        <authorList>
            <person name="Cuomo C."/>
            <person name="Litvintseva A."/>
            <person name="Heitman J."/>
            <person name="Chen Y."/>
            <person name="Sun S."/>
            <person name="Springer D."/>
            <person name="Dromer F."/>
            <person name="Young S."/>
            <person name="Zeng Q."/>
            <person name="Chapman S."/>
            <person name="Gujja S."/>
            <person name="Saif S."/>
            <person name="Birren B."/>
        </authorList>
    </citation>
    <scope>NUCLEOTIDE SEQUENCE</scope>
    <source>
        <strain evidence="7">CBS 10737</strain>
    </source>
</reference>
<evidence type="ECO:0000256" key="1">
    <source>
        <dbReference type="ARBA" id="ARBA00004123"/>
    </source>
</evidence>
<evidence type="ECO:0000256" key="2">
    <source>
        <dbReference type="ARBA" id="ARBA00022763"/>
    </source>
</evidence>
<proteinExistence type="predicted"/>
<organism evidence="7">
    <name type="scientific">Kwoniella pini CBS 10737</name>
    <dbReference type="NCBI Taxonomy" id="1296096"/>
    <lineage>
        <taxon>Eukaryota</taxon>
        <taxon>Fungi</taxon>
        <taxon>Dikarya</taxon>
        <taxon>Basidiomycota</taxon>
        <taxon>Agaricomycotina</taxon>
        <taxon>Tremellomycetes</taxon>
        <taxon>Tremellales</taxon>
        <taxon>Cryptococcaceae</taxon>
        <taxon>Kwoniella</taxon>
    </lineage>
</organism>
<dbReference type="GO" id="GO:0005634">
    <property type="term" value="C:nucleus"/>
    <property type="evidence" value="ECO:0007669"/>
    <property type="project" value="UniProtKB-SubCell"/>
</dbReference>
<feature type="region of interest" description="Disordered" evidence="5">
    <location>
        <begin position="364"/>
        <end position="410"/>
    </location>
</feature>
<dbReference type="InterPro" id="IPR013882">
    <property type="entry name" value="Ctp1_C"/>
</dbReference>
<reference evidence="8" key="4">
    <citation type="submission" date="2024-02" db="EMBL/GenBank/DDBJ databases">
        <title>Comparative genomics of Cryptococcus and Kwoniella reveals pathogenesis evolution and contrasting modes of karyotype evolution via chromosome fusion or intercentromeric recombination.</title>
        <authorList>
            <person name="Coelho M.A."/>
            <person name="David-Palma M."/>
            <person name="Shea T."/>
            <person name="Bowers K."/>
            <person name="McGinley-Smith S."/>
            <person name="Mohammad A.W."/>
            <person name="Gnirke A."/>
            <person name="Yurkov A.M."/>
            <person name="Nowrousian M."/>
            <person name="Sun S."/>
            <person name="Cuomo C.A."/>
            <person name="Heitman J."/>
        </authorList>
    </citation>
    <scope>NUCLEOTIDE SEQUENCE</scope>
    <source>
        <strain evidence="8">CBS 10737</strain>
    </source>
</reference>
<gene>
    <name evidence="7" type="ORF">I206_04842</name>
    <name evidence="8" type="ORF">I206_106019</name>
</gene>
<sequence length="877" mass="100403">MSSLRLRTIAGQEERRKPEDEEGLSEESERQLAKFSDMSNAINQMAPILSNLKAQCRLLGSRQKSLETDIELRMSESVNLEEQILLLTMERDELKADTKGIWLSSAKPLSATSSGSSSSIFEGDVQGKLNRRIWLLEEQVKTMKSDKFTMKKEHDDDIERERAISSGLRDRISELEIKRKKLKDDKDGLQMQHDVLKFQVEDFDMERRQFQQIKDRDLADLNDSLRVERREKEQLREEVQKLKMERDQAIAEANTMRPNANGAGKVQSPPRILQPHDLNVSLSQQSTQPTTPTKPKQLRSFTPLVQSPSSRVHQPITSTTIARQYAILQISHDHLSQTHKALKEEYDKIRKLYAEDIEHMKKYQASQIERKQKKDEKRARKKAASVREGTAAQSTTGSSGHTLQEQEDDSCRTDIVLIEESESLPRVTIGDKVESAEQMAIGDEEEYLAYAQQEESHKSERQRDENINTSWREQIQAKRHSQQPTSLLAPVQRHVQQQDELESSLERSSKALSIQRPLSRAHPSISISQSISPVHKQSRCRRSSMSTPGLPLTAFKRIVQPAHVTPWLGADTSTPSTADKQNRTSRNRKQEKYDSDDDFASPPEVMDQTPTIGRVPLVRDRLGQTPALGGTSIRKKTIQQRFEELTSEAHRSRAESIPGPSGIATHISEEPAITPHRFRTDVNEDALTTTRKRKIVDIETEGLTPSEKAMKLKRIAKMPVSAKRELYAGFKGKGRYVRPDDVDQSIRDEYEINPSENDGNKFAFHDVRRKRSERKNMHGGDCECCKSYYDSVGEIPRFNQAPKWRDERIEKDQENDAQGIQDHQNLVSRHRETWVRAPTPPGFWKIGFPSTQDVEEQNKQADHMNKAKEDRIKKEAL</sequence>
<evidence type="ECO:0000313" key="7">
    <source>
        <dbReference type="EMBL" id="OCF49154.1"/>
    </source>
</evidence>
<dbReference type="AlphaFoldDB" id="A0A1B9I0W1"/>
<dbReference type="InterPro" id="IPR033316">
    <property type="entry name" value="RBBP8-like"/>
</dbReference>
<dbReference type="Pfam" id="PF08573">
    <property type="entry name" value="SAE2"/>
    <property type="match status" value="1"/>
</dbReference>
<dbReference type="GeneID" id="30173211"/>